<feature type="compositionally biased region" description="Low complexity" evidence="2">
    <location>
        <begin position="85"/>
        <end position="101"/>
    </location>
</feature>
<feature type="compositionally biased region" description="Low complexity" evidence="2">
    <location>
        <begin position="33"/>
        <end position="56"/>
    </location>
</feature>
<evidence type="ECO:0000259" key="3">
    <source>
        <dbReference type="PROSITE" id="PS50211"/>
    </source>
</evidence>
<dbReference type="InterPro" id="IPR018307">
    <property type="entry name" value="ABL9/DENND6_dom"/>
</dbReference>
<evidence type="ECO:0000256" key="1">
    <source>
        <dbReference type="ARBA" id="ARBA00038178"/>
    </source>
</evidence>
<feature type="region of interest" description="Disordered" evidence="2">
    <location>
        <begin position="796"/>
        <end position="815"/>
    </location>
</feature>
<evidence type="ECO:0000313" key="5">
    <source>
        <dbReference type="Proteomes" id="UP000054477"/>
    </source>
</evidence>
<keyword evidence="5" id="KW-1185">Reference proteome</keyword>
<feature type="domain" description="UDENN" evidence="3">
    <location>
        <begin position="177"/>
        <end position="603"/>
    </location>
</feature>
<feature type="compositionally biased region" description="Polar residues" evidence="2">
    <location>
        <begin position="57"/>
        <end position="84"/>
    </location>
</feature>
<feature type="compositionally biased region" description="Low complexity" evidence="2">
    <location>
        <begin position="719"/>
        <end position="741"/>
    </location>
</feature>
<name>A0A0C9WP11_9AGAR</name>
<dbReference type="Pfam" id="PF09794">
    <property type="entry name" value="Avl9"/>
    <property type="match status" value="2"/>
</dbReference>
<evidence type="ECO:0000256" key="2">
    <source>
        <dbReference type="SAM" id="MobiDB-lite"/>
    </source>
</evidence>
<organism evidence="4 5">
    <name type="scientific">Laccaria amethystina LaAM-08-1</name>
    <dbReference type="NCBI Taxonomy" id="1095629"/>
    <lineage>
        <taxon>Eukaryota</taxon>
        <taxon>Fungi</taxon>
        <taxon>Dikarya</taxon>
        <taxon>Basidiomycota</taxon>
        <taxon>Agaricomycotina</taxon>
        <taxon>Agaricomycetes</taxon>
        <taxon>Agaricomycetidae</taxon>
        <taxon>Agaricales</taxon>
        <taxon>Agaricineae</taxon>
        <taxon>Hydnangiaceae</taxon>
        <taxon>Laccaria</taxon>
    </lineage>
</organism>
<reference evidence="5" key="2">
    <citation type="submission" date="2015-01" db="EMBL/GenBank/DDBJ databases">
        <title>Evolutionary Origins and Diversification of the Mycorrhizal Mutualists.</title>
        <authorList>
            <consortium name="DOE Joint Genome Institute"/>
            <consortium name="Mycorrhizal Genomics Consortium"/>
            <person name="Kohler A."/>
            <person name="Kuo A."/>
            <person name="Nagy L.G."/>
            <person name="Floudas D."/>
            <person name="Copeland A."/>
            <person name="Barry K.W."/>
            <person name="Cichocki N."/>
            <person name="Veneault-Fourrey C."/>
            <person name="LaButti K."/>
            <person name="Lindquist E.A."/>
            <person name="Lipzen A."/>
            <person name="Lundell T."/>
            <person name="Morin E."/>
            <person name="Murat C."/>
            <person name="Riley R."/>
            <person name="Ohm R."/>
            <person name="Sun H."/>
            <person name="Tunlid A."/>
            <person name="Henrissat B."/>
            <person name="Grigoriev I.V."/>
            <person name="Hibbett D.S."/>
            <person name="Martin F."/>
        </authorList>
    </citation>
    <scope>NUCLEOTIDE SEQUENCE [LARGE SCALE GENOMIC DNA]</scope>
    <source>
        <strain evidence="5">LaAM-08-1</strain>
    </source>
</reference>
<feature type="compositionally biased region" description="Low complexity" evidence="2">
    <location>
        <begin position="148"/>
        <end position="158"/>
    </location>
</feature>
<reference evidence="4 5" key="1">
    <citation type="submission" date="2014-04" db="EMBL/GenBank/DDBJ databases">
        <authorList>
            <consortium name="DOE Joint Genome Institute"/>
            <person name="Kuo A."/>
            <person name="Kohler A."/>
            <person name="Nagy L.G."/>
            <person name="Floudas D."/>
            <person name="Copeland A."/>
            <person name="Barry K.W."/>
            <person name="Cichocki N."/>
            <person name="Veneault-Fourrey C."/>
            <person name="LaButti K."/>
            <person name="Lindquist E.A."/>
            <person name="Lipzen A."/>
            <person name="Lundell T."/>
            <person name="Morin E."/>
            <person name="Murat C."/>
            <person name="Sun H."/>
            <person name="Tunlid A."/>
            <person name="Henrissat B."/>
            <person name="Grigoriev I.V."/>
            <person name="Hibbett D.S."/>
            <person name="Martin F."/>
            <person name="Nordberg H.P."/>
            <person name="Cantor M.N."/>
            <person name="Hua S.X."/>
        </authorList>
    </citation>
    <scope>NUCLEOTIDE SEQUENCE [LARGE SCALE GENOMIC DNA]</scope>
    <source>
        <strain evidence="4 5">LaAM-08-1</strain>
    </source>
</reference>
<feature type="region of interest" description="Disordered" evidence="2">
    <location>
        <begin position="713"/>
        <end position="772"/>
    </location>
</feature>
<dbReference type="PANTHER" id="PTHR31017:SF1">
    <property type="entry name" value="LATE SECRETORY PATHWAY PROTEIN AVL9 HOMOLOG"/>
    <property type="match status" value="1"/>
</dbReference>
<dbReference type="PROSITE" id="PS50211">
    <property type="entry name" value="DENN"/>
    <property type="match status" value="1"/>
</dbReference>
<accession>A0A0C9WP11</accession>
<evidence type="ECO:0000313" key="4">
    <source>
        <dbReference type="EMBL" id="KIJ99524.1"/>
    </source>
</evidence>
<dbReference type="EMBL" id="KN838645">
    <property type="protein sequence ID" value="KIJ99524.1"/>
    <property type="molecule type" value="Genomic_DNA"/>
</dbReference>
<dbReference type="AlphaFoldDB" id="A0A0C9WP11"/>
<dbReference type="InterPro" id="IPR037516">
    <property type="entry name" value="Tripartite_DENN"/>
</dbReference>
<dbReference type="Proteomes" id="UP000054477">
    <property type="component" value="Unassembled WGS sequence"/>
</dbReference>
<proteinExistence type="inferred from homology"/>
<dbReference type="GO" id="GO:0005737">
    <property type="term" value="C:cytoplasm"/>
    <property type="evidence" value="ECO:0007669"/>
    <property type="project" value="TreeGrafter"/>
</dbReference>
<feature type="compositionally biased region" description="Low complexity" evidence="2">
    <location>
        <begin position="802"/>
        <end position="815"/>
    </location>
</feature>
<dbReference type="PANTHER" id="PTHR31017">
    <property type="entry name" value="LATE SECRETORY PATHWAY PROTEIN AVL9-RELATED"/>
    <property type="match status" value="1"/>
</dbReference>
<dbReference type="OrthoDB" id="26278at2759"/>
<protein>
    <recommendedName>
        <fullName evidence="3">UDENN domain-containing protein</fullName>
    </recommendedName>
</protein>
<gene>
    <name evidence="4" type="ORF">K443DRAFT_8338</name>
</gene>
<dbReference type="InterPro" id="IPR051731">
    <property type="entry name" value="DENND11/AVL9_GEFs"/>
</dbReference>
<feature type="region of interest" description="Disordered" evidence="2">
    <location>
        <begin position="1"/>
        <end position="164"/>
    </location>
</feature>
<dbReference type="HOGENOM" id="CLU_009066_1_0_1"/>
<comment type="similarity">
    <text evidence="1">Belongs to the AVL9 family.</text>
</comment>
<sequence length="944" mass="101042">MPHSSLLPPPSPTLSSRSFVVRDAPDSDADTASQRSISLSSPSPSPRHSSSDPRLSFASTSDPRQSFASASDSRQSFGSSNPRQSFATSTSSGSYSHAAYTDEPDPFAPGETPDTSATPSIYDEPSSYYKPDVSVLPTYPPPHRDDSISISSFASGSSRKTRPESLLVTPLPGKLVLGIALVDFNHLVGPRIEYSRGEIFDDEEVVKILPFLALPDGAHMSTEDYSYFHLVQPGPSPTTIFGISCNQQMAASSLLVKGPDVTRSTVQKAVVVLASKPVFGPIREKLRVVTTALFEQRDFTDASILDDFGTSLEASLRGQLTESGLYMGTSLRELVHTFRQRTLVLVKALMLQKRIMFYGYPVERLCTYQYSLVSLLPGLLQTLDDCGSPPLASRAPTLTKPSSLRTSDRKSMMAFMGLPLDIFGKDAFFQPYLPLQQLDMIKQTPSWLCGCTNSIVTHQKEIDLLVNVCPLPFVPFYYPPFLPPSSSFSVFPPSSVPCFLPFFLASSVSSPYPYSTGPQTETGVFEFRDPKLERSAGLTAADRKWMDDIVTDVNEGWSEEGSRWLPTIQFKGSDDYLRTKFEEYIAAALATVKYRDFVAKGEGGGVLITGGSGGDASSMDDFNPLWISEFKTTNAYDVWERTTDSLLFDIVEPRHPCNEKPSVVADIGLQLKEGIQELKLDQQLAPAREVVARTLTVGSTNFFKAVEGVKGRWAQRSPSSGTSSVTSSGASSVTGSGASSVNSDRVSGYSTPVEVSKSDLVDDGGGGKTATQSSFMRPFSFAALTLGGSYVGAGAGEGQGQGTAETRTAPPTPSTATPLKANVAAWSAGIGSFLSTRAPRFSISSAMATSSRGESSSAPPLSAFPHQEEEEGVGVGLGGALSREQSRTMRSVTPPVAGRMVPPLGSVNGVGVEVTEAGRRKSAASDDGYGAHLDGEEVVSGYAL</sequence>